<dbReference type="AlphaFoldDB" id="A0A1V9XUS7"/>
<sequence>MRDHRENDDGVQHRGARCIELAGVEELYDQQFDESSYEVVDNAPLIGEGYDCVETSSGHVMHSPLVQPRREEMIDSSREQLQNDFNQDFTHSSSNSYIRYGTNLVQQVPHHFDQVSTSGVLRFCRTRVLRSYCRLLAAVGWKPLLDDGAIRLNLLRKVVNIAYVLAITGLILVGHVLTVTAYYRRDAMTNTRCRRFRLAALSSGEPERCSLYLFSVFVLPATLHSIAFLLMLVRMRSQDSEEFTALVER</sequence>
<keyword evidence="1" id="KW-1133">Transmembrane helix</keyword>
<gene>
    <name evidence="2" type="ORF">BIW11_07279</name>
</gene>
<evidence type="ECO:0000313" key="2">
    <source>
        <dbReference type="EMBL" id="OQR77182.1"/>
    </source>
</evidence>
<keyword evidence="3" id="KW-1185">Reference proteome</keyword>
<dbReference type="PANTHER" id="PTHR38337:SF1">
    <property type="entry name" value="GUSTATORY RECEPTOR"/>
    <property type="match status" value="1"/>
</dbReference>
<keyword evidence="1" id="KW-0472">Membrane</keyword>
<dbReference type="Proteomes" id="UP000192247">
    <property type="component" value="Unassembled WGS sequence"/>
</dbReference>
<feature type="transmembrane region" description="Helical" evidence="1">
    <location>
        <begin position="211"/>
        <end position="233"/>
    </location>
</feature>
<dbReference type="InParanoid" id="A0A1V9XUS7"/>
<name>A0A1V9XUS7_9ACAR</name>
<feature type="transmembrane region" description="Helical" evidence="1">
    <location>
        <begin position="161"/>
        <end position="183"/>
    </location>
</feature>
<dbReference type="PANTHER" id="PTHR38337">
    <property type="entry name" value="AGAP010540-PA"/>
    <property type="match status" value="1"/>
</dbReference>
<protein>
    <submittedName>
        <fullName evidence="2">Uncharacterized protein</fullName>
    </submittedName>
</protein>
<reference evidence="2 3" key="1">
    <citation type="journal article" date="2017" name="Gigascience">
        <title>Draft genome of the honey bee ectoparasitic mite, Tropilaelaps mercedesae, is shaped by the parasitic life history.</title>
        <authorList>
            <person name="Dong X."/>
            <person name="Armstrong S.D."/>
            <person name="Xia D."/>
            <person name="Makepeace B.L."/>
            <person name="Darby A.C."/>
            <person name="Kadowaki T."/>
        </authorList>
    </citation>
    <scope>NUCLEOTIDE SEQUENCE [LARGE SCALE GENOMIC DNA]</scope>
    <source>
        <strain evidence="2">Wuxi-XJTLU</strain>
    </source>
</reference>
<comment type="caution">
    <text evidence="2">The sequence shown here is derived from an EMBL/GenBank/DDBJ whole genome shotgun (WGS) entry which is preliminary data.</text>
</comment>
<evidence type="ECO:0000256" key="1">
    <source>
        <dbReference type="SAM" id="Phobius"/>
    </source>
</evidence>
<proteinExistence type="predicted"/>
<accession>A0A1V9XUS7</accession>
<evidence type="ECO:0000313" key="3">
    <source>
        <dbReference type="Proteomes" id="UP000192247"/>
    </source>
</evidence>
<dbReference type="EMBL" id="MNPL01003860">
    <property type="protein sequence ID" value="OQR77182.1"/>
    <property type="molecule type" value="Genomic_DNA"/>
</dbReference>
<keyword evidence="1" id="KW-0812">Transmembrane</keyword>
<feature type="non-terminal residue" evidence="2">
    <location>
        <position position="249"/>
    </location>
</feature>
<organism evidence="2 3">
    <name type="scientific">Tropilaelaps mercedesae</name>
    <dbReference type="NCBI Taxonomy" id="418985"/>
    <lineage>
        <taxon>Eukaryota</taxon>
        <taxon>Metazoa</taxon>
        <taxon>Ecdysozoa</taxon>
        <taxon>Arthropoda</taxon>
        <taxon>Chelicerata</taxon>
        <taxon>Arachnida</taxon>
        <taxon>Acari</taxon>
        <taxon>Parasitiformes</taxon>
        <taxon>Mesostigmata</taxon>
        <taxon>Gamasina</taxon>
        <taxon>Dermanyssoidea</taxon>
        <taxon>Laelapidae</taxon>
        <taxon>Tropilaelaps</taxon>
    </lineage>
</organism>
<dbReference type="OrthoDB" id="6020333at2759"/>